<keyword evidence="2" id="KW-1185">Reference proteome</keyword>
<reference evidence="1" key="1">
    <citation type="submission" date="2019-11" db="EMBL/GenBank/DDBJ databases">
        <title>Nori genome reveals adaptations in red seaweeds to the harsh intertidal environment.</title>
        <authorList>
            <person name="Wang D."/>
            <person name="Mao Y."/>
        </authorList>
    </citation>
    <scope>NUCLEOTIDE SEQUENCE</scope>
    <source>
        <tissue evidence="1">Gametophyte</tissue>
    </source>
</reference>
<gene>
    <name evidence="1" type="ORF">I4F81_009344</name>
</gene>
<sequence length="428" mass="45049">MTIPTGHDTWTSSRTVDGGTGAANVLPPRGPPAYPLARSNHHPFLTPPFAAAASATSSAGPDTWTPRRRPPTGAGNLSPWGHPAAGESASSPWRTSAPPPAAPRAVHDALIGEEIERGARVDALMRPPLSGGLPVRPVHMPWSTAAAAPAAAASSSHFQPRKYALLVGINYWGNHFMPTLRGCVADVRNVRRLLTSRCGYDPADIVTLTDEPLDGIGGAWGKFPTHDAILAEMRALVAKPKAGDSLFFHFSGHGAQEPDASGDEIDGMDETFVPADGTPTGRTILDDNVHKLLVKALPPGVRLMALIDACHSATALDLPHLLDEPWGAGHGCDAACGTEKGCGGDRVISLGACRDDSAAADWHRAGRGTSSAGAMTSFFIDAVERNVGGTTHRAVLNYVRRRILEEGMTQEPQLSSSSPLDPYARLEL</sequence>
<protein>
    <submittedName>
        <fullName evidence="1">Uncharacterized protein</fullName>
    </submittedName>
</protein>
<proteinExistence type="predicted"/>
<dbReference type="EMBL" id="CM020619">
    <property type="protein sequence ID" value="KAK1866832.1"/>
    <property type="molecule type" value="Genomic_DNA"/>
</dbReference>
<dbReference type="Proteomes" id="UP000798662">
    <property type="component" value="Chromosome 2"/>
</dbReference>
<evidence type="ECO:0000313" key="2">
    <source>
        <dbReference type="Proteomes" id="UP000798662"/>
    </source>
</evidence>
<evidence type="ECO:0000313" key="1">
    <source>
        <dbReference type="EMBL" id="KAK1866832.1"/>
    </source>
</evidence>
<name>A0ACC3CAK7_PYRYE</name>
<accession>A0ACC3CAK7</accession>
<comment type="caution">
    <text evidence="1">The sequence shown here is derived from an EMBL/GenBank/DDBJ whole genome shotgun (WGS) entry which is preliminary data.</text>
</comment>
<organism evidence="1 2">
    <name type="scientific">Pyropia yezoensis</name>
    <name type="common">Susabi-nori</name>
    <name type="synonym">Porphyra yezoensis</name>
    <dbReference type="NCBI Taxonomy" id="2788"/>
    <lineage>
        <taxon>Eukaryota</taxon>
        <taxon>Rhodophyta</taxon>
        <taxon>Bangiophyceae</taxon>
        <taxon>Bangiales</taxon>
        <taxon>Bangiaceae</taxon>
        <taxon>Pyropia</taxon>
    </lineage>
</organism>